<feature type="coiled-coil region" evidence="1">
    <location>
        <begin position="118"/>
        <end position="299"/>
    </location>
</feature>
<accession>A0A815GYW6</accession>
<dbReference type="AlphaFoldDB" id="A0A815GYW6"/>
<dbReference type="Proteomes" id="UP000663828">
    <property type="component" value="Unassembled WGS sequence"/>
</dbReference>
<evidence type="ECO:0000256" key="1">
    <source>
        <dbReference type="SAM" id="Coils"/>
    </source>
</evidence>
<feature type="coiled-coil region" evidence="1">
    <location>
        <begin position="395"/>
        <end position="576"/>
    </location>
</feature>
<dbReference type="InterPro" id="IPR055310">
    <property type="entry name" value="CEP112"/>
</dbReference>
<dbReference type="Proteomes" id="UP000663852">
    <property type="component" value="Unassembled WGS sequence"/>
</dbReference>
<protein>
    <submittedName>
        <fullName evidence="3">Uncharacterized protein</fullName>
    </submittedName>
</protein>
<feature type="region of interest" description="Disordered" evidence="2">
    <location>
        <begin position="48"/>
        <end position="87"/>
    </location>
</feature>
<reference evidence="3" key="1">
    <citation type="submission" date="2021-02" db="EMBL/GenBank/DDBJ databases">
        <authorList>
            <person name="Nowell W R."/>
        </authorList>
    </citation>
    <scope>NUCLEOTIDE SEQUENCE</scope>
</reference>
<evidence type="ECO:0000313" key="6">
    <source>
        <dbReference type="Proteomes" id="UP000663852"/>
    </source>
</evidence>
<comment type="caution">
    <text evidence="3">The sequence shown here is derived from an EMBL/GenBank/DDBJ whole genome shotgun (WGS) entry which is preliminary data.</text>
</comment>
<dbReference type="EMBL" id="CAJNOJ010000258">
    <property type="protein sequence ID" value="CAF1345207.1"/>
    <property type="molecule type" value="Genomic_DNA"/>
</dbReference>
<gene>
    <name evidence="3" type="ORF">EDS130_LOCUS32962</name>
    <name evidence="4" type="ORF">XAT740_LOCUS37627</name>
</gene>
<dbReference type="PANTHER" id="PTHR18871:SF2">
    <property type="entry name" value="CENTROSOMAL PROTEIN OF 112 KDA"/>
    <property type="match status" value="1"/>
</dbReference>
<feature type="coiled-coil region" evidence="1">
    <location>
        <begin position="662"/>
        <end position="689"/>
    </location>
</feature>
<evidence type="ECO:0000313" key="4">
    <source>
        <dbReference type="EMBL" id="CAF1464531.1"/>
    </source>
</evidence>
<evidence type="ECO:0000313" key="5">
    <source>
        <dbReference type="Proteomes" id="UP000663828"/>
    </source>
</evidence>
<dbReference type="PANTHER" id="PTHR18871">
    <property type="entry name" value="CENTROSOMAL PROTEIN OF 112 KDA"/>
    <property type="match status" value="1"/>
</dbReference>
<name>A0A815GYW6_ADIRI</name>
<evidence type="ECO:0000313" key="3">
    <source>
        <dbReference type="EMBL" id="CAF1345207.1"/>
    </source>
</evidence>
<feature type="coiled-coil region" evidence="1">
    <location>
        <begin position="603"/>
        <end position="637"/>
    </location>
</feature>
<feature type="compositionally biased region" description="Polar residues" evidence="2">
    <location>
        <begin position="75"/>
        <end position="87"/>
    </location>
</feature>
<keyword evidence="1" id="KW-0175">Coiled coil</keyword>
<feature type="compositionally biased region" description="Polar residues" evidence="2">
    <location>
        <begin position="52"/>
        <end position="65"/>
    </location>
</feature>
<proteinExistence type="predicted"/>
<sequence>MTSLLIGEQEESLFLLHEQPPAILQQAESLDGIKSIQHLLSASSSLASTTLPNRTQQSFRPSTASHEVIPPPLRFSTNPSRYPNSSDVDSFVRQFEQRLDEHRHQSQKEYDRKIQQMIESKNHELDALRNRYESKLHELEETNRQLEIQSGQINEENKRLKIELEHQKQQHRIELTSLQQHSKGSESDAERKLHELKVLHENEKQEMKRSHSRTYQDLLDETNQRLKKMESEHKYQQTSHESSIEEMEKRMVDLRTNIEHLQQMKQNLDDDKIHLIKTNEKLQLQIQDLTNKQRYLDREHADKSQRYENELKSVRVRCQSSVDLLEKENELIKSRSAKTIDELEKKLTTITEKFHELERFFERKTREQEENYHKNVKQCELEHEKQIQRLNDEHRVQLNNELQRQKAQMQLSLENQMQEMNDQTRENEQQLIEKVKMEYEQLLQQNEQLLRENFNKELEESKRRYEQTISKKDEKNMNDLERINKLSMEVKVKHENEKQEIIHEYDEYIRKLEKQSAQKADEYEQRIESVISKTNEQLKSIEDEYQIRHAKQESIINEQEKLLAKLEDEKHHTNLLHDKQTKILSEQHLRERNDMKSQSELYMKKFEKNFNLLKLKHDQLERKIAQLTEQHKHELLECRLSYDNKMKDLLSNDVRLDLENTIYSLKQQVVFLQQRISFLQQELQQYIQQYGHRPAARSSKNTNP</sequence>
<evidence type="ECO:0000256" key="2">
    <source>
        <dbReference type="SAM" id="MobiDB-lite"/>
    </source>
</evidence>
<dbReference type="OrthoDB" id="78101at2759"/>
<organism evidence="3 6">
    <name type="scientific">Adineta ricciae</name>
    <name type="common">Rotifer</name>
    <dbReference type="NCBI Taxonomy" id="249248"/>
    <lineage>
        <taxon>Eukaryota</taxon>
        <taxon>Metazoa</taxon>
        <taxon>Spiralia</taxon>
        <taxon>Gnathifera</taxon>
        <taxon>Rotifera</taxon>
        <taxon>Eurotatoria</taxon>
        <taxon>Bdelloidea</taxon>
        <taxon>Adinetida</taxon>
        <taxon>Adinetidae</taxon>
        <taxon>Adineta</taxon>
    </lineage>
</organism>
<dbReference type="EMBL" id="CAJNOR010003975">
    <property type="protein sequence ID" value="CAF1464531.1"/>
    <property type="molecule type" value="Genomic_DNA"/>
</dbReference>
<keyword evidence="5" id="KW-1185">Reference proteome</keyword>